<comment type="pathway">
    <text evidence="1 4">Protein modification; protein ubiquitination.</text>
</comment>
<accession>A0AAE1JFI1</accession>
<reference evidence="7" key="1">
    <citation type="submission" date="2023-10" db="EMBL/GenBank/DDBJ databases">
        <title>Chromosome-level genome of the transformable northern wattle, Acacia crassicarpa.</title>
        <authorList>
            <person name="Massaro I."/>
            <person name="Sinha N.R."/>
            <person name="Poethig S."/>
            <person name="Leichty A.R."/>
        </authorList>
    </citation>
    <scope>NUCLEOTIDE SEQUENCE</scope>
    <source>
        <strain evidence="7">Acra3RX</strain>
        <tissue evidence="7">Leaf</tissue>
    </source>
</reference>
<dbReference type="PANTHER" id="PTHR11165">
    <property type="entry name" value="SKP1"/>
    <property type="match status" value="1"/>
</dbReference>
<dbReference type="GO" id="GO:0009867">
    <property type="term" value="P:jasmonic acid mediated signaling pathway"/>
    <property type="evidence" value="ECO:0007669"/>
    <property type="project" value="UniProtKB-ARBA"/>
</dbReference>
<name>A0AAE1JFI1_9FABA</name>
<feature type="domain" description="SKP1 component dimerisation" evidence="5">
    <location>
        <begin position="112"/>
        <end position="155"/>
    </location>
</feature>
<dbReference type="InterPro" id="IPR016072">
    <property type="entry name" value="Skp1_comp_dimer"/>
</dbReference>
<evidence type="ECO:0000256" key="1">
    <source>
        <dbReference type="ARBA" id="ARBA00004906"/>
    </source>
</evidence>
<dbReference type="Pfam" id="PF03931">
    <property type="entry name" value="Skp1_POZ"/>
    <property type="match status" value="1"/>
</dbReference>
<sequence length="162" mass="18123">MMSSVEAITVVSSDGSEFKITVSAAMLSKLLNGMLELKVIVSDDCKVPITRVNSKTLVKVIEYCEKHAPRANSGASDSDAEEQKKWDIEFMKVDVEDTLIDILMAASFLNIQGLLDLACQTVADLMKEKTLSQIRKIFHIKNDFSSEEQDQLRRQLPGCFFD</sequence>
<evidence type="ECO:0000256" key="2">
    <source>
        <dbReference type="ARBA" id="ARBA00009993"/>
    </source>
</evidence>
<keyword evidence="3 4" id="KW-0833">Ubl conjugation pathway</keyword>
<dbReference type="SUPFAM" id="SSF81382">
    <property type="entry name" value="Skp1 dimerisation domain-like"/>
    <property type="match status" value="1"/>
</dbReference>
<dbReference type="InterPro" id="IPR011333">
    <property type="entry name" value="SKP1/BTB/POZ_sf"/>
</dbReference>
<evidence type="ECO:0000259" key="6">
    <source>
        <dbReference type="Pfam" id="PF03931"/>
    </source>
</evidence>
<dbReference type="Gene3D" id="3.30.710.10">
    <property type="entry name" value="Potassium Channel Kv1.1, Chain A"/>
    <property type="match status" value="1"/>
</dbReference>
<dbReference type="GO" id="GO:0006511">
    <property type="term" value="P:ubiquitin-dependent protein catabolic process"/>
    <property type="evidence" value="ECO:0007669"/>
    <property type="project" value="InterPro"/>
</dbReference>
<gene>
    <name evidence="7" type="ORF">QN277_024560</name>
</gene>
<evidence type="ECO:0000259" key="5">
    <source>
        <dbReference type="Pfam" id="PF01466"/>
    </source>
</evidence>
<dbReference type="InterPro" id="IPR016073">
    <property type="entry name" value="Skp1_comp_POZ"/>
</dbReference>
<evidence type="ECO:0000313" key="8">
    <source>
        <dbReference type="Proteomes" id="UP001293593"/>
    </source>
</evidence>
<dbReference type="InterPro" id="IPR001232">
    <property type="entry name" value="SKP1-like"/>
</dbReference>
<evidence type="ECO:0000313" key="7">
    <source>
        <dbReference type="EMBL" id="KAK4267827.1"/>
    </source>
</evidence>
<feature type="domain" description="SKP1 component POZ" evidence="6">
    <location>
        <begin position="7"/>
        <end position="67"/>
    </location>
</feature>
<proteinExistence type="inferred from homology"/>
<dbReference type="SMART" id="SM00512">
    <property type="entry name" value="Skp1"/>
    <property type="match status" value="1"/>
</dbReference>
<keyword evidence="8" id="KW-1185">Reference proteome</keyword>
<comment type="subunit">
    <text evidence="4">Part of a SCF (SKP1-cullin-F-box) protein ligase complex.</text>
</comment>
<comment type="similarity">
    <text evidence="2 4">Belongs to the SKP1 family.</text>
</comment>
<evidence type="ECO:0000256" key="4">
    <source>
        <dbReference type="PIRNR" id="PIRNR028729"/>
    </source>
</evidence>
<comment type="function">
    <text evidence="4">Involved in ubiquitination and subsequent proteasomal degradation of target proteins. Together with CUL1, RBX1 and a F-box protein, it forms a SCF E3 ubiquitin ligase complex. The functional specificity of this complex depends on the type of F-box protein. In the SCF complex, it serves as an adapter that links the F-box protein to CUL1.</text>
</comment>
<dbReference type="AlphaFoldDB" id="A0AAE1JFI1"/>
<evidence type="ECO:0000256" key="3">
    <source>
        <dbReference type="ARBA" id="ARBA00022786"/>
    </source>
</evidence>
<dbReference type="SUPFAM" id="SSF54695">
    <property type="entry name" value="POZ domain"/>
    <property type="match status" value="1"/>
</dbReference>
<dbReference type="CDD" id="cd18322">
    <property type="entry name" value="BTB_POZ_SKP1"/>
    <property type="match status" value="1"/>
</dbReference>
<organism evidence="7 8">
    <name type="scientific">Acacia crassicarpa</name>
    <name type="common">northern wattle</name>
    <dbReference type="NCBI Taxonomy" id="499986"/>
    <lineage>
        <taxon>Eukaryota</taxon>
        <taxon>Viridiplantae</taxon>
        <taxon>Streptophyta</taxon>
        <taxon>Embryophyta</taxon>
        <taxon>Tracheophyta</taxon>
        <taxon>Spermatophyta</taxon>
        <taxon>Magnoliopsida</taxon>
        <taxon>eudicotyledons</taxon>
        <taxon>Gunneridae</taxon>
        <taxon>Pentapetalae</taxon>
        <taxon>rosids</taxon>
        <taxon>fabids</taxon>
        <taxon>Fabales</taxon>
        <taxon>Fabaceae</taxon>
        <taxon>Caesalpinioideae</taxon>
        <taxon>mimosoid clade</taxon>
        <taxon>Acacieae</taxon>
        <taxon>Acacia</taxon>
    </lineage>
</organism>
<dbReference type="InterPro" id="IPR036296">
    <property type="entry name" value="SKP1-like_dim_sf"/>
</dbReference>
<dbReference type="InterPro" id="IPR016897">
    <property type="entry name" value="SKP1"/>
</dbReference>
<dbReference type="EMBL" id="JAWXYG010000007">
    <property type="protein sequence ID" value="KAK4267827.1"/>
    <property type="molecule type" value="Genomic_DNA"/>
</dbReference>
<protein>
    <recommendedName>
        <fullName evidence="4">SKP1-like protein</fullName>
    </recommendedName>
</protein>
<dbReference type="GO" id="GO:0016567">
    <property type="term" value="P:protein ubiquitination"/>
    <property type="evidence" value="ECO:0007669"/>
    <property type="project" value="UniProtKB-UniRule"/>
</dbReference>
<comment type="caution">
    <text evidence="7">The sequence shown here is derived from an EMBL/GenBank/DDBJ whole genome shotgun (WGS) entry which is preliminary data.</text>
</comment>
<dbReference type="PIRSF" id="PIRSF028729">
    <property type="entry name" value="E3_ubiquit_lig_SCF_Skp"/>
    <property type="match status" value="1"/>
</dbReference>
<dbReference type="Proteomes" id="UP001293593">
    <property type="component" value="Unassembled WGS sequence"/>
</dbReference>
<dbReference type="Pfam" id="PF01466">
    <property type="entry name" value="Skp1"/>
    <property type="match status" value="1"/>
</dbReference>